<comment type="caution">
    <text evidence="1">The sequence shown here is derived from an EMBL/GenBank/DDBJ whole genome shotgun (WGS) entry which is preliminary data.</text>
</comment>
<sequence length="198" mass="23246">MEKIKIVYIDDVPDAALSSYLDKYKIEGYQIESIDIEFDPKNGYESLIQNNDVLSANIIFIDSRLFENRDPTQRKFTGEEFKLIFKKIFPFIEVIVITQNTIQDGYQTIAKYNSKNQKDANEYYSSIIPYKIKEAIKNINESRKIMDIIRNNRSWDNYFFVEKLTNSLNGIVSYDELKKEDIDNIVSLFKEIKGSIDD</sequence>
<gene>
    <name evidence="1" type="ORF">BKK54_03790</name>
</gene>
<evidence type="ECO:0008006" key="3">
    <source>
        <dbReference type="Google" id="ProtNLM"/>
    </source>
</evidence>
<dbReference type="AlphaFoldDB" id="A0A1V3J8D5"/>
<dbReference type="EMBL" id="MLHN01000007">
    <property type="protein sequence ID" value="OOF51221.1"/>
    <property type="molecule type" value="Genomic_DNA"/>
</dbReference>
<evidence type="ECO:0000313" key="1">
    <source>
        <dbReference type="EMBL" id="OOF51221.1"/>
    </source>
</evidence>
<keyword evidence="2" id="KW-1185">Reference proteome</keyword>
<organism evidence="1 2">
    <name type="scientific">Rodentibacter genomosp. 1</name>
    <dbReference type="NCBI Taxonomy" id="1908264"/>
    <lineage>
        <taxon>Bacteria</taxon>
        <taxon>Pseudomonadati</taxon>
        <taxon>Pseudomonadota</taxon>
        <taxon>Gammaproteobacteria</taxon>
        <taxon>Pasteurellales</taxon>
        <taxon>Pasteurellaceae</taxon>
        <taxon>Rodentibacter</taxon>
    </lineage>
</organism>
<protein>
    <recommendedName>
        <fullName evidence="3">Response regulator</fullName>
    </recommendedName>
</protein>
<accession>A0A1V3J8D5</accession>
<evidence type="ECO:0000313" key="2">
    <source>
        <dbReference type="Proteomes" id="UP000188481"/>
    </source>
</evidence>
<dbReference type="RefSeq" id="WP_077541666.1">
    <property type="nucleotide sequence ID" value="NZ_MLHN01000007.1"/>
</dbReference>
<dbReference type="STRING" id="1908264.BKK54_03790"/>
<reference evidence="1 2" key="1">
    <citation type="submission" date="2016-10" db="EMBL/GenBank/DDBJ databases">
        <title>Rodentibacter gen. nov. and new species.</title>
        <authorList>
            <person name="Christensen H."/>
        </authorList>
    </citation>
    <scope>NUCLEOTIDE SEQUENCE [LARGE SCALE GENOMIC DNA]</scope>
    <source>
        <strain evidence="2">ppn416</strain>
    </source>
</reference>
<proteinExistence type="predicted"/>
<name>A0A1V3J8D5_9PAST</name>
<dbReference type="Proteomes" id="UP000188481">
    <property type="component" value="Unassembled WGS sequence"/>
</dbReference>